<proteinExistence type="predicted"/>
<evidence type="ECO:0000313" key="2">
    <source>
        <dbReference type="Proteomes" id="UP001499979"/>
    </source>
</evidence>
<gene>
    <name evidence="1" type="ORF">GCM10009606_26070</name>
</gene>
<dbReference type="Proteomes" id="UP001499979">
    <property type="component" value="Unassembled WGS sequence"/>
</dbReference>
<dbReference type="RefSeq" id="WP_343907996.1">
    <property type="nucleotide sequence ID" value="NZ_BAAAJE010000012.1"/>
</dbReference>
<organism evidence="1 2">
    <name type="scientific">Nocardioides aquiterrae</name>
    <dbReference type="NCBI Taxonomy" id="203799"/>
    <lineage>
        <taxon>Bacteria</taxon>
        <taxon>Bacillati</taxon>
        <taxon>Actinomycetota</taxon>
        <taxon>Actinomycetes</taxon>
        <taxon>Propionibacteriales</taxon>
        <taxon>Nocardioidaceae</taxon>
        <taxon>Nocardioides</taxon>
    </lineage>
</organism>
<sequence length="51" mass="5839">MKRSILGSWMSGLYRQPVHADVLEPARGWEPLPDDVLEWMGARPYPLEESA</sequence>
<keyword evidence="2" id="KW-1185">Reference proteome</keyword>
<reference evidence="2" key="1">
    <citation type="journal article" date="2019" name="Int. J. Syst. Evol. Microbiol.">
        <title>The Global Catalogue of Microorganisms (GCM) 10K type strain sequencing project: providing services to taxonomists for standard genome sequencing and annotation.</title>
        <authorList>
            <consortium name="The Broad Institute Genomics Platform"/>
            <consortium name="The Broad Institute Genome Sequencing Center for Infectious Disease"/>
            <person name="Wu L."/>
            <person name="Ma J."/>
        </authorList>
    </citation>
    <scope>NUCLEOTIDE SEQUENCE [LARGE SCALE GENOMIC DNA]</scope>
    <source>
        <strain evidence="2">JCM 11813</strain>
    </source>
</reference>
<evidence type="ECO:0000313" key="1">
    <source>
        <dbReference type="EMBL" id="GAA1145794.1"/>
    </source>
</evidence>
<comment type="caution">
    <text evidence="1">The sequence shown here is derived from an EMBL/GenBank/DDBJ whole genome shotgun (WGS) entry which is preliminary data.</text>
</comment>
<protein>
    <submittedName>
        <fullName evidence="1">Uncharacterized protein</fullName>
    </submittedName>
</protein>
<dbReference type="EMBL" id="BAAAJE010000012">
    <property type="protein sequence ID" value="GAA1145794.1"/>
    <property type="molecule type" value="Genomic_DNA"/>
</dbReference>
<accession>A0ABP4F332</accession>
<name>A0ABP4F332_9ACTN</name>